<organism evidence="8 9">
    <name type="scientific">Cucumis sativus</name>
    <name type="common">Cucumber</name>
    <dbReference type="NCBI Taxonomy" id="3659"/>
    <lineage>
        <taxon>Eukaryota</taxon>
        <taxon>Viridiplantae</taxon>
        <taxon>Streptophyta</taxon>
        <taxon>Embryophyta</taxon>
        <taxon>Tracheophyta</taxon>
        <taxon>Spermatophyta</taxon>
        <taxon>Magnoliopsida</taxon>
        <taxon>eudicotyledons</taxon>
        <taxon>Gunneridae</taxon>
        <taxon>Pentapetalae</taxon>
        <taxon>rosids</taxon>
        <taxon>fabids</taxon>
        <taxon>Cucurbitales</taxon>
        <taxon>Cucurbitaceae</taxon>
        <taxon>Benincaseae</taxon>
        <taxon>Cucumis</taxon>
    </lineage>
</organism>
<evidence type="ECO:0000256" key="3">
    <source>
        <dbReference type="ARBA" id="ARBA00022723"/>
    </source>
</evidence>
<dbReference type="EMBL" id="CM002928">
    <property type="protein sequence ID" value="KGN43799.1"/>
    <property type="molecule type" value="Genomic_DNA"/>
</dbReference>
<keyword evidence="9" id="KW-1185">Reference proteome</keyword>
<dbReference type="Gramene" id="KGN43799">
    <property type="protein sequence ID" value="KGN43799"/>
    <property type="gene ID" value="Csa_7G067540"/>
</dbReference>
<reference evidence="8 9" key="3">
    <citation type="journal article" date="2010" name="BMC Genomics">
        <title>Transcriptome sequencing and comparative analysis of cucumber flowers with different sex types.</title>
        <authorList>
            <person name="Guo S."/>
            <person name="Zheng Y."/>
            <person name="Joung J.G."/>
            <person name="Liu S."/>
            <person name="Zhang Z."/>
            <person name="Crasta O.R."/>
            <person name="Sobral B.W."/>
            <person name="Xu Y."/>
            <person name="Huang S."/>
            <person name="Fei Z."/>
        </authorList>
    </citation>
    <scope>NUCLEOTIDE SEQUENCE [LARGE SCALE GENOMIC DNA]</scope>
    <source>
        <strain evidence="9">cv. 9930</strain>
    </source>
</reference>
<evidence type="ECO:0000256" key="4">
    <source>
        <dbReference type="ARBA" id="ARBA00022771"/>
    </source>
</evidence>
<dbReference type="PROSITE" id="PS50089">
    <property type="entry name" value="ZF_RING_2"/>
    <property type="match status" value="1"/>
</dbReference>
<dbReference type="SMART" id="SM00744">
    <property type="entry name" value="RINGv"/>
    <property type="match status" value="1"/>
</dbReference>
<dbReference type="AlphaFoldDB" id="A0A0A0K493"/>
<dbReference type="InterPro" id="IPR001841">
    <property type="entry name" value="Znf_RING"/>
</dbReference>
<reference evidence="8 9" key="4">
    <citation type="journal article" date="2011" name="BMC Genomics">
        <title>RNA-Seq improves annotation of protein-coding genes in the cucumber genome.</title>
        <authorList>
            <person name="Li Z."/>
            <person name="Zhang Z."/>
            <person name="Yan P."/>
            <person name="Huang S."/>
            <person name="Fei Z."/>
            <person name="Lin K."/>
        </authorList>
    </citation>
    <scope>NUCLEOTIDE SEQUENCE [LARGE SCALE GENOMIC DNA]</scope>
    <source>
        <strain evidence="9">cv. 9930</strain>
    </source>
</reference>
<dbReference type="SMART" id="SM00184">
    <property type="entry name" value="RING"/>
    <property type="match status" value="1"/>
</dbReference>
<dbReference type="Proteomes" id="UP000029981">
    <property type="component" value="Chromosome 7"/>
</dbReference>
<dbReference type="GO" id="GO:0008270">
    <property type="term" value="F:zinc ion binding"/>
    <property type="evidence" value="ECO:0007669"/>
    <property type="project" value="UniProtKB-KW"/>
</dbReference>
<keyword evidence="4 6" id="KW-0863">Zinc-finger</keyword>
<dbReference type="Gene3D" id="3.30.40.10">
    <property type="entry name" value="Zinc/RING finger domain, C3HC4 (zinc finger)"/>
    <property type="match status" value="1"/>
</dbReference>
<reference evidence="8 9" key="1">
    <citation type="journal article" date="2009" name="Nat. Genet.">
        <title>The genome of the cucumber, Cucumis sativus L.</title>
        <authorList>
            <person name="Huang S."/>
            <person name="Li R."/>
            <person name="Zhang Z."/>
            <person name="Li L."/>
            <person name="Gu X."/>
            <person name="Fan W."/>
            <person name="Lucas W.J."/>
            <person name="Wang X."/>
            <person name="Xie B."/>
            <person name="Ni P."/>
            <person name="Ren Y."/>
            <person name="Zhu H."/>
            <person name="Li J."/>
            <person name="Lin K."/>
            <person name="Jin W."/>
            <person name="Fei Z."/>
            <person name="Li G."/>
            <person name="Staub J."/>
            <person name="Kilian A."/>
            <person name="van der Vossen E.A."/>
            <person name="Wu Y."/>
            <person name="Guo J."/>
            <person name="He J."/>
            <person name="Jia Z."/>
            <person name="Ren Y."/>
            <person name="Tian G."/>
            <person name="Lu Y."/>
            <person name="Ruan J."/>
            <person name="Qian W."/>
            <person name="Wang M."/>
            <person name="Huang Q."/>
            <person name="Li B."/>
            <person name="Xuan Z."/>
            <person name="Cao J."/>
            <person name="Asan"/>
            <person name="Wu Z."/>
            <person name="Zhang J."/>
            <person name="Cai Q."/>
            <person name="Bai Y."/>
            <person name="Zhao B."/>
            <person name="Han Y."/>
            <person name="Li Y."/>
            <person name="Li X."/>
            <person name="Wang S."/>
            <person name="Shi Q."/>
            <person name="Liu S."/>
            <person name="Cho W.K."/>
            <person name="Kim J.Y."/>
            <person name="Xu Y."/>
            <person name="Heller-Uszynska K."/>
            <person name="Miao H."/>
            <person name="Cheng Z."/>
            <person name="Zhang S."/>
            <person name="Wu J."/>
            <person name="Yang Y."/>
            <person name="Kang H."/>
            <person name="Li M."/>
            <person name="Liang H."/>
            <person name="Ren X."/>
            <person name="Shi Z."/>
            <person name="Wen M."/>
            <person name="Jian M."/>
            <person name="Yang H."/>
            <person name="Zhang G."/>
            <person name="Yang Z."/>
            <person name="Chen R."/>
            <person name="Liu S."/>
            <person name="Li J."/>
            <person name="Ma L."/>
            <person name="Liu H."/>
            <person name="Zhou Y."/>
            <person name="Zhao J."/>
            <person name="Fang X."/>
            <person name="Li G."/>
            <person name="Fang L."/>
            <person name="Li Y."/>
            <person name="Liu D."/>
            <person name="Zheng H."/>
            <person name="Zhang Y."/>
            <person name="Qin N."/>
            <person name="Li Z."/>
            <person name="Yang G."/>
            <person name="Yang S."/>
            <person name="Bolund L."/>
            <person name="Kristiansen K."/>
            <person name="Zheng H."/>
            <person name="Li S."/>
            <person name="Zhang X."/>
            <person name="Yang H."/>
            <person name="Wang J."/>
            <person name="Sun R."/>
            <person name="Zhang B."/>
            <person name="Jiang S."/>
            <person name="Wang J."/>
            <person name="Du Y."/>
            <person name="Li S."/>
        </authorList>
    </citation>
    <scope>NUCLEOTIDE SEQUENCE [LARGE SCALE GENOMIC DNA]</scope>
    <source>
        <strain evidence="9">cv. 9930</strain>
    </source>
</reference>
<protein>
    <recommendedName>
        <fullName evidence="2">RING-type E3 ubiquitin transferase</fullName>
        <ecNumber evidence="2">2.3.2.27</ecNumber>
    </recommendedName>
</protein>
<comment type="catalytic activity">
    <reaction evidence="1">
        <text>S-ubiquitinyl-[E2 ubiquitin-conjugating enzyme]-L-cysteine + [acceptor protein]-L-lysine = [E2 ubiquitin-conjugating enzyme]-L-cysteine + N(6)-ubiquitinyl-[acceptor protein]-L-lysine.</text>
        <dbReference type="EC" id="2.3.2.27"/>
    </reaction>
</comment>
<evidence type="ECO:0000256" key="6">
    <source>
        <dbReference type="PROSITE-ProRule" id="PRU00175"/>
    </source>
</evidence>
<dbReference type="GO" id="GO:0061630">
    <property type="term" value="F:ubiquitin protein ligase activity"/>
    <property type="evidence" value="ECO:0000318"/>
    <property type="project" value="GO_Central"/>
</dbReference>
<accession>A0A0A0K493</accession>
<dbReference type="SUPFAM" id="SSF57850">
    <property type="entry name" value="RING/U-box"/>
    <property type="match status" value="1"/>
</dbReference>
<sequence length="265" mass="30609">MAEHNFDDCMSTGCFMGMSLRITDPDLSLQPQSQNQTPHNSPTFVKQINLKLKVEVKCQHFQADEEGDTFASTLMIEHIVSHHPFPTFQLPVSVFRHGNRTLKRLLFQQFQIFRGIINIQLVADEIIEHWVKKEEDRENNSGVLLEEIYPLEITIELLLLRMIHAIDQPEETIDQPQVTMVPASESAMESMLKRVEKEEIVKVGEDKSINCVICLEEISKKMKGSEGVVLQMPCLHMFHEECIRTWLKTSHYCPTCRFSMPINNN</sequence>
<gene>
    <name evidence="8" type="ORF">Csa_7G067540</name>
</gene>
<dbReference type="InterPro" id="IPR013083">
    <property type="entry name" value="Znf_RING/FYVE/PHD"/>
</dbReference>
<evidence type="ECO:0000256" key="1">
    <source>
        <dbReference type="ARBA" id="ARBA00000900"/>
    </source>
</evidence>
<feature type="domain" description="RING-type" evidence="7">
    <location>
        <begin position="211"/>
        <end position="257"/>
    </location>
</feature>
<dbReference type="Pfam" id="PF13639">
    <property type="entry name" value="zf-RING_2"/>
    <property type="match status" value="1"/>
</dbReference>
<dbReference type="GO" id="GO:0005737">
    <property type="term" value="C:cytoplasm"/>
    <property type="evidence" value="ECO:0000318"/>
    <property type="project" value="GO_Central"/>
</dbReference>
<keyword evidence="5" id="KW-0862">Zinc</keyword>
<evidence type="ECO:0000313" key="8">
    <source>
        <dbReference type="EMBL" id="KGN43799.1"/>
    </source>
</evidence>
<keyword evidence="3" id="KW-0479">Metal-binding</keyword>
<evidence type="ECO:0000256" key="5">
    <source>
        <dbReference type="ARBA" id="ARBA00022833"/>
    </source>
</evidence>
<proteinExistence type="predicted"/>
<reference evidence="8 9" key="2">
    <citation type="journal article" date="2009" name="PLoS ONE">
        <title>An integrated genetic and cytogenetic map of the cucumber genome.</title>
        <authorList>
            <person name="Ren Y."/>
            <person name="Zhang Z."/>
            <person name="Liu J."/>
            <person name="Staub J.E."/>
            <person name="Han Y."/>
            <person name="Cheng Z."/>
            <person name="Li X."/>
            <person name="Lu J."/>
            <person name="Miao H."/>
            <person name="Kang H."/>
            <person name="Xie B."/>
            <person name="Gu X."/>
            <person name="Wang X."/>
            <person name="Du Y."/>
            <person name="Jin W."/>
            <person name="Huang S."/>
        </authorList>
    </citation>
    <scope>NUCLEOTIDE SEQUENCE [LARGE SCALE GENOMIC DNA]</scope>
    <source>
        <strain evidence="9">cv. 9930</strain>
    </source>
</reference>
<evidence type="ECO:0000313" key="9">
    <source>
        <dbReference type="Proteomes" id="UP000029981"/>
    </source>
</evidence>
<evidence type="ECO:0000259" key="7">
    <source>
        <dbReference type="PROSITE" id="PS50089"/>
    </source>
</evidence>
<dbReference type="EC" id="2.3.2.27" evidence="2"/>
<name>A0A0A0K493_CUCSA</name>
<evidence type="ECO:0000256" key="2">
    <source>
        <dbReference type="ARBA" id="ARBA00012483"/>
    </source>
</evidence>
<dbReference type="PANTHER" id="PTHR15710">
    <property type="entry name" value="E3 UBIQUITIN-PROTEIN LIGASE PRAJA"/>
    <property type="match status" value="1"/>
</dbReference>
<dbReference type="InterPro" id="IPR011016">
    <property type="entry name" value="Znf_RING-CH"/>
</dbReference>
<dbReference type="PANTHER" id="PTHR15710:SF77">
    <property type="entry name" value="RING-H2 FINGER PROTEIN ATL21B"/>
    <property type="match status" value="1"/>
</dbReference>
<dbReference type="GO" id="GO:0016567">
    <property type="term" value="P:protein ubiquitination"/>
    <property type="evidence" value="ECO:0000318"/>
    <property type="project" value="GO_Central"/>
</dbReference>